<reference evidence="1" key="1">
    <citation type="submission" date="2014-11" db="EMBL/GenBank/DDBJ databases">
        <authorList>
            <person name="Amaro Gonzalez C."/>
        </authorList>
    </citation>
    <scope>NUCLEOTIDE SEQUENCE</scope>
</reference>
<reference evidence="1" key="2">
    <citation type="journal article" date="2015" name="Fish Shellfish Immunol.">
        <title>Early steps in the European eel (Anguilla anguilla)-Vibrio vulnificus interaction in the gills: Role of the RtxA13 toxin.</title>
        <authorList>
            <person name="Callol A."/>
            <person name="Pajuelo D."/>
            <person name="Ebbesson L."/>
            <person name="Teles M."/>
            <person name="MacKenzie S."/>
            <person name="Amaro C."/>
        </authorList>
    </citation>
    <scope>NUCLEOTIDE SEQUENCE</scope>
</reference>
<dbReference type="AlphaFoldDB" id="A0A0E9WDG8"/>
<name>A0A0E9WDG8_ANGAN</name>
<dbReference type="EMBL" id="GBXM01020195">
    <property type="protein sequence ID" value="JAH88382.1"/>
    <property type="molecule type" value="Transcribed_RNA"/>
</dbReference>
<protein>
    <submittedName>
        <fullName evidence="1">Uncharacterized protein</fullName>
    </submittedName>
</protein>
<proteinExistence type="predicted"/>
<organism evidence="1">
    <name type="scientific">Anguilla anguilla</name>
    <name type="common">European freshwater eel</name>
    <name type="synonym">Muraena anguilla</name>
    <dbReference type="NCBI Taxonomy" id="7936"/>
    <lineage>
        <taxon>Eukaryota</taxon>
        <taxon>Metazoa</taxon>
        <taxon>Chordata</taxon>
        <taxon>Craniata</taxon>
        <taxon>Vertebrata</taxon>
        <taxon>Euteleostomi</taxon>
        <taxon>Actinopterygii</taxon>
        <taxon>Neopterygii</taxon>
        <taxon>Teleostei</taxon>
        <taxon>Anguilliformes</taxon>
        <taxon>Anguillidae</taxon>
        <taxon>Anguilla</taxon>
    </lineage>
</organism>
<evidence type="ECO:0000313" key="1">
    <source>
        <dbReference type="EMBL" id="JAH88382.1"/>
    </source>
</evidence>
<sequence>MLDRWSPLVGPIFKMATGILLSLAARRNLYPEYTCIEEPATNTPSDSSSFFSTKFTVSLFTVSPKNVTSGFSMPPQLSQDGTRKCWTFSSERKTSPSGATPLDFATHPGLRAVKRSCSVSRAQRDPHPRHTTL</sequence>
<accession>A0A0E9WDG8</accession>